<dbReference type="AlphaFoldDB" id="A0A0N4VBK5"/>
<proteinExistence type="predicted"/>
<dbReference type="WBParaSite" id="EVEC_0000791501-mRNA-1">
    <property type="protein sequence ID" value="EVEC_0000791501-mRNA-1"/>
    <property type="gene ID" value="EVEC_0000791501"/>
</dbReference>
<keyword evidence="2" id="KW-1185">Reference proteome</keyword>
<name>A0A0N4VBK5_ENTVE</name>
<dbReference type="Proteomes" id="UP000274131">
    <property type="component" value="Unassembled WGS sequence"/>
</dbReference>
<gene>
    <name evidence="1" type="ORF">EVEC_LOCUS7399</name>
</gene>
<accession>A0A0N4VBK5</accession>
<dbReference type="EMBL" id="UXUI01008906">
    <property type="protein sequence ID" value="VDD92648.1"/>
    <property type="molecule type" value="Genomic_DNA"/>
</dbReference>
<evidence type="ECO:0000313" key="1">
    <source>
        <dbReference type="EMBL" id="VDD92648.1"/>
    </source>
</evidence>
<protein>
    <submittedName>
        <fullName evidence="3">RNASEK-C17orf49 readthrough (Non-protein coding)</fullName>
    </submittedName>
</protein>
<evidence type="ECO:0000313" key="2">
    <source>
        <dbReference type="Proteomes" id="UP000274131"/>
    </source>
</evidence>
<sequence length="82" mass="8676">MISLVGNCSEENMAMACSSNDLPIEADDDSDMPELIETEAVLGLSLNEQKSDAGLASSDAFVQELKTKKFSSVEVADSFAAL</sequence>
<reference evidence="1 2" key="2">
    <citation type="submission" date="2018-10" db="EMBL/GenBank/DDBJ databases">
        <authorList>
            <consortium name="Pathogen Informatics"/>
        </authorList>
    </citation>
    <scope>NUCLEOTIDE SEQUENCE [LARGE SCALE GENOMIC DNA]</scope>
</reference>
<evidence type="ECO:0000313" key="3">
    <source>
        <dbReference type="WBParaSite" id="EVEC_0000791501-mRNA-1"/>
    </source>
</evidence>
<reference evidence="3" key="1">
    <citation type="submission" date="2017-02" db="UniProtKB">
        <authorList>
            <consortium name="WormBaseParasite"/>
        </authorList>
    </citation>
    <scope>IDENTIFICATION</scope>
</reference>
<organism evidence="3">
    <name type="scientific">Enterobius vermicularis</name>
    <name type="common">Human pinworm</name>
    <dbReference type="NCBI Taxonomy" id="51028"/>
    <lineage>
        <taxon>Eukaryota</taxon>
        <taxon>Metazoa</taxon>
        <taxon>Ecdysozoa</taxon>
        <taxon>Nematoda</taxon>
        <taxon>Chromadorea</taxon>
        <taxon>Rhabditida</taxon>
        <taxon>Spirurina</taxon>
        <taxon>Oxyuridomorpha</taxon>
        <taxon>Oxyuroidea</taxon>
        <taxon>Oxyuridae</taxon>
        <taxon>Enterobius</taxon>
    </lineage>
</organism>